<feature type="compositionally biased region" description="Polar residues" evidence="9">
    <location>
        <begin position="563"/>
        <end position="574"/>
    </location>
</feature>
<feature type="region of interest" description="Disordered" evidence="9">
    <location>
        <begin position="520"/>
        <end position="680"/>
    </location>
</feature>
<evidence type="ECO:0000256" key="9">
    <source>
        <dbReference type="SAM" id="MobiDB-lite"/>
    </source>
</evidence>
<feature type="region of interest" description="Disordered" evidence="9">
    <location>
        <begin position="235"/>
        <end position="263"/>
    </location>
</feature>
<evidence type="ECO:0000313" key="11">
    <source>
        <dbReference type="EMBL" id="PIA26284.1"/>
    </source>
</evidence>
<feature type="region of interest" description="Disordered" evidence="9">
    <location>
        <begin position="42"/>
        <end position="72"/>
    </location>
</feature>
<feature type="region of interest" description="Disordered" evidence="9">
    <location>
        <begin position="377"/>
        <end position="408"/>
    </location>
</feature>
<feature type="region of interest" description="Disordered" evidence="9">
    <location>
        <begin position="1072"/>
        <end position="1227"/>
    </location>
</feature>
<evidence type="ECO:0000256" key="2">
    <source>
        <dbReference type="ARBA" id="ARBA00022475"/>
    </source>
</evidence>
<evidence type="ECO:0000256" key="10">
    <source>
        <dbReference type="SAM" id="Phobius"/>
    </source>
</evidence>
<keyword evidence="2" id="KW-1003">Cell membrane</keyword>
<feature type="compositionally biased region" description="Polar residues" evidence="9">
    <location>
        <begin position="440"/>
        <end position="461"/>
    </location>
</feature>
<dbReference type="AlphaFoldDB" id="A0A2G5C4Q5"/>
<dbReference type="Proteomes" id="UP000230069">
    <property type="component" value="Unassembled WGS sequence"/>
</dbReference>
<comment type="subcellular location">
    <subcellularLocation>
        <location evidence="1">Cell membrane</location>
        <topology evidence="1">Single-pass membrane protein</topology>
    </subcellularLocation>
</comment>
<feature type="region of interest" description="Disordered" evidence="9">
    <location>
        <begin position="316"/>
        <end position="341"/>
    </location>
</feature>
<feature type="compositionally biased region" description="Basic and acidic residues" evidence="9">
    <location>
        <begin position="1076"/>
        <end position="1159"/>
    </location>
</feature>
<feature type="coiled-coil region" evidence="8">
    <location>
        <begin position="701"/>
        <end position="728"/>
    </location>
</feature>
<evidence type="ECO:0000256" key="7">
    <source>
        <dbReference type="ARBA" id="ARBA00038080"/>
    </source>
</evidence>
<sequence length="1268" mass="141871">MATDLDEHPSLVITQEDEIAEEAANKDIHLDAKTDDIHHLLNKEEEKEEEVPEQDPSPQVVVGASADGDCNGIVVHHDHDLLQETKEHVDDAGADPDASSYVIVDAADPMSDHPCTTTDGSLQDELQQPVPTSTEIKPDSPIEDKTDEDVVQVVERQQNNATTFSDHSHLQVDATAEEPSKSEIQEEQSQIETNATIEEKDSLGSDVVLIEDIREPTIEVADIVQPQLLQPACEEKVQEEKTLPQVEPNSDQLTRPEDKADDQPILVCESESKEIQELDPETEVADSVEPQLLQPCDGENTNQLAASKEAEVIQNSVVPVVESPEPKPHLLNNDENIEEESKLELSEEACHTTQITATPSIETETYRTDDEKECETETLADEIPVDEPSTHLETENLNSGTVNSPSDDVQVEIAAANDTTDEIGESLIASPVEQTLLKTEVISDSATGQESNSLSSTSNIETEPPNVNGHVERTESPSLTVEVELETDAENASAENGEGLLVGPVSCVDLEPEVVEVSIERDESISKISVDDVKPDTQLGNGSSEVNQSILDVPAHDLEGETDGTNGIAESTNLPAERVDDSQSEPWGGNDSPPSKEELSNTSAAELDSLVSKGPAANSERNSEGFNDVKSIENEGDQSLHEDNNGKSICEGDGIERSVSNGSPVPSPEDSAVEPLEGTNVECEVESRPFQYLLRIPRYSDDKLKNQIELAQKQVEERTQNRDDIRSKIQSMRASYAESRDQFDAARSEERAARDALNAKRREMDSVQSVINRMKNATSIEDIHDRVRSMEHRIEHETVPLKEEKQLIREIKQLKIHREQLSSSLGQQGELQPTPEEKAKIEDRFKVLKQEMDSCRKEVIRLEGITKAAWKINNDENDKQRELQAQFRAADDLRQEAYIHLQNLKKQLYEKNKYFRMYKEDSKKAEDCAFARDKEAVHHLCFNQVETMIELWNKNDEFRKDYIRCNTLSTLRRLRTLDGRALGPDEEPPLLYHAPEGRVGKSLPPAANNNDFPSLPTLERGNSFGKDVETVVKSEPKNLKTDSKSVVNLEQKNPAAKSKTFTKAIDMEIGAVTVSGREEKQENEEENKKTKEEEELARKAEEMRRKEEAAKLKEQRRLEEKAKAKEAEERKRRNAEKAQARAELRAQKEAELKEKEREKKARKKERKKEKVEAVSGGNEEEAVSRESTQPEIIQEPEIKEKPKTVVKRPQKPSILTKPKVVPPPLRNRGKKRMQQWMWILLVVAVVVALFLVGNIGFSFKFGLPSFGL</sequence>
<feature type="transmembrane region" description="Helical" evidence="10">
    <location>
        <begin position="1236"/>
        <end position="1257"/>
    </location>
</feature>
<dbReference type="PANTHER" id="PTHR32219">
    <property type="entry name" value="RNA-BINDING PROTEIN YLMH-RELATED"/>
    <property type="match status" value="1"/>
</dbReference>
<evidence type="ECO:0000256" key="3">
    <source>
        <dbReference type="ARBA" id="ARBA00022692"/>
    </source>
</evidence>
<feature type="compositionally biased region" description="Basic and acidic residues" evidence="9">
    <location>
        <begin position="630"/>
        <end position="645"/>
    </location>
</feature>
<evidence type="ECO:0000256" key="6">
    <source>
        <dbReference type="ARBA" id="ARBA00023136"/>
    </source>
</evidence>
<dbReference type="PANTHER" id="PTHR32219:SF3">
    <property type="entry name" value="CALPONIN-LIKE DOMAIN PROTEIN"/>
    <property type="match status" value="1"/>
</dbReference>
<organism evidence="11 12">
    <name type="scientific">Aquilegia coerulea</name>
    <name type="common">Rocky mountain columbine</name>
    <dbReference type="NCBI Taxonomy" id="218851"/>
    <lineage>
        <taxon>Eukaryota</taxon>
        <taxon>Viridiplantae</taxon>
        <taxon>Streptophyta</taxon>
        <taxon>Embryophyta</taxon>
        <taxon>Tracheophyta</taxon>
        <taxon>Spermatophyta</taxon>
        <taxon>Magnoliopsida</taxon>
        <taxon>Ranunculales</taxon>
        <taxon>Ranunculaceae</taxon>
        <taxon>Thalictroideae</taxon>
        <taxon>Aquilegia</taxon>
    </lineage>
</organism>
<evidence type="ECO:0000256" key="8">
    <source>
        <dbReference type="SAM" id="Coils"/>
    </source>
</evidence>
<dbReference type="InParanoid" id="A0A2G5C4Q5"/>
<dbReference type="EMBL" id="KZ305112">
    <property type="protein sequence ID" value="PIA26284.1"/>
    <property type="molecule type" value="Genomic_DNA"/>
</dbReference>
<keyword evidence="5 8" id="KW-0175">Coiled coil</keyword>
<feature type="region of interest" description="Disordered" evidence="9">
    <location>
        <begin position="108"/>
        <end position="145"/>
    </location>
</feature>
<evidence type="ECO:0000256" key="1">
    <source>
        <dbReference type="ARBA" id="ARBA00004162"/>
    </source>
</evidence>
<dbReference type="OrthoDB" id="1703439at2759"/>
<dbReference type="GO" id="GO:0005886">
    <property type="term" value="C:plasma membrane"/>
    <property type="evidence" value="ECO:0007669"/>
    <property type="project" value="UniProtKB-SubCell"/>
</dbReference>
<protein>
    <recommendedName>
        <fullName evidence="13">Proton pump-interactor 1</fullName>
    </recommendedName>
</protein>
<feature type="compositionally biased region" description="Polar residues" evidence="9">
    <location>
        <begin position="538"/>
        <end position="550"/>
    </location>
</feature>
<evidence type="ECO:0000313" key="12">
    <source>
        <dbReference type="Proteomes" id="UP000230069"/>
    </source>
</evidence>
<reference evidence="11 12" key="1">
    <citation type="submission" date="2017-09" db="EMBL/GenBank/DDBJ databases">
        <title>WGS assembly of Aquilegia coerulea Goldsmith.</title>
        <authorList>
            <person name="Hodges S."/>
            <person name="Kramer E."/>
            <person name="Nordborg M."/>
            <person name="Tomkins J."/>
            <person name="Borevitz J."/>
            <person name="Derieg N."/>
            <person name="Yan J."/>
            <person name="Mihaltcheva S."/>
            <person name="Hayes R.D."/>
            <person name="Rokhsar D."/>
        </authorList>
    </citation>
    <scope>NUCLEOTIDE SEQUENCE [LARGE SCALE GENOMIC DNA]</scope>
    <source>
        <strain evidence="12">cv. Goldsmith</strain>
    </source>
</reference>
<dbReference type="STRING" id="218851.A0A2G5C4Q5"/>
<accession>A0A2G5C4Q5</accession>
<feature type="region of interest" description="Disordered" evidence="9">
    <location>
        <begin position="440"/>
        <end position="479"/>
    </location>
</feature>
<evidence type="ECO:0000256" key="5">
    <source>
        <dbReference type="ARBA" id="ARBA00023054"/>
    </source>
</evidence>
<evidence type="ECO:0000256" key="4">
    <source>
        <dbReference type="ARBA" id="ARBA00022989"/>
    </source>
</evidence>
<feature type="compositionally biased region" description="Polar residues" evidence="9">
    <location>
        <begin position="114"/>
        <end position="135"/>
    </location>
</feature>
<name>A0A2G5C4Q5_AQUCA</name>
<dbReference type="InterPro" id="IPR055282">
    <property type="entry name" value="PPI1-4"/>
</dbReference>
<feature type="compositionally biased region" description="Basic and acidic residues" evidence="9">
    <location>
        <begin position="520"/>
        <end position="535"/>
    </location>
</feature>
<evidence type="ECO:0008006" key="13">
    <source>
        <dbReference type="Google" id="ProtNLM"/>
    </source>
</evidence>
<gene>
    <name evidence="11" type="ORF">AQUCO_09500033v1</name>
</gene>
<feature type="coiled-coil region" evidence="8">
    <location>
        <begin position="838"/>
        <end position="896"/>
    </location>
</feature>
<feature type="compositionally biased region" description="Polar residues" evidence="9">
    <location>
        <begin position="395"/>
        <end position="407"/>
    </location>
</feature>
<keyword evidence="4 10" id="KW-1133">Transmembrane helix</keyword>
<keyword evidence="6 10" id="KW-0472">Membrane</keyword>
<proteinExistence type="inferred from homology"/>
<comment type="similarity">
    <text evidence="7">Belongs to the plant Proton pump-interactor protein family.</text>
</comment>
<keyword evidence="3 10" id="KW-0812">Transmembrane</keyword>
<keyword evidence="12" id="KW-1185">Reference proteome</keyword>
<feature type="region of interest" description="Disordered" evidence="9">
    <location>
        <begin position="157"/>
        <end position="199"/>
    </location>
</feature>